<name>A0AA49GT57_9BACT</name>
<feature type="compositionally biased region" description="Basic and acidic residues" evidence="1">
    <location>
        <begin position="208"/>
        <end position="217"/>
    </location>
</feature>
<reference evidence="3" key="1">
    <citation type="journal article" date="2023" name="Comput. Struct. Biotechnol. J.">
        <title>Discovery of a novel marine Bacteroidetes with a rich repertoire of carbohydrate-active enzymes.</title>
        <authorList>
            <person name="Chen B."/>
            <person name="Liu G."/>
            <person name="Chen Q."/>
            <person name="Wang H."/>
            <person name="Liu L."/>
            <person name="Tang K."/>
        </authorList>
    </citation>
    <scope>NUCLEOTIDE SEQUENCE</scope>
    <source>
        <strain evidence="3">TK19036</strain>
    </source>
</reference>
<dbReference type="EMBL" id="CP120682">
    <property type="protein sequence ID" value="WKN38445.1"/>
    <property type="molecule type" value="Genomic_DNA"/>
</dbReference>
<feature type="region of interest" description="Disordered" evidence="1">
    <location>
        <begin position="192"/>
        <end position="217"/>
    </location>
</feature>
<evidence type="ECO:0000259" key="2">
    <source>
        <dbReference type="Pfam" id="PF01471"/>
    </source>
</evidence>
<gene>
    <name evidence="3" type="ORF">K4G66_06985</name>
</gene>
<dbReference type="AlphaFoldDB" id="A0AA49GT57"/>
<organism evidence="3">
    <name type="scientific">Roseihalotalea indica</name>
    <dbReference type="NCBI Taxonomy" id="2867963"/>
    <lineage>
        <taxon>Bacteria</taxon>
        <taxon>Pseudomonadati</taxon>
        <taxon>Bacteroidota</taxon>
        <taxon>Cytophagia</taxon>
        <taxon>Cytophagales</taxon>
        <taxon>Catalimonadaceae</taxon>
        <taxon>Roseihalotalea</taxon>
    </lineage>
</organism>
<dbReference type="Gene3D" id="1.10.101.10">
    <property type="entry name" value="PGBD-like superfamily/PGBD"/>
    <property type="match status" value="1"/>
</dbReference>
<dbReference type="InterPro" id="IPR036366">
    <property type="entry name" value="PGBDSf"/>
</dbReference>
<feature type="domain" description="Peptidoglycan binding-like" evidence="2">
    <location>
        <begin position="153"/>
        <end position="205"/>
    </location>
</feature>
<dbReference type="InterPro" id="IPR002477">
    <property type="entry name" value="Peptidoglycan-bd-like"/>
</dbReference>
<dbReference type="Pfam" id="PF01471">
    <property type="entry name" value="PG_binding_1"/>
    <property type="match status" value="1"/>
</dbReference>
<proteinExistence type="predicted"/>
<accession>A0AA49GT57</accession>
<evidence type="ECO:0000313" key="3">
    <source>
        <dbReference type="EMBL" id="WKN38445.1"/>
    </source>
</evidence>
<reference evidence="3" key="2">
    <citation type="journal article" date="2024" name="Antonie Van Leeuwenhoek">
        <title>Roseihalotalea indica gen. nov., sp. nov., a halophilic Bacteroidetes from mesopelagic Southwest Indian Ocean with higher carbohydrate metabolic potential.</title>
        <authorList>
            <person name="Chen B."/>
            <person name="Zhang M."/>
            <person name="Lin D."/>
            <person name="Ye J."/>
            <person name="Tang K."/>
        </authorList>
    </citation>
    <scope>NUCLEOTIDE SEQUENCE</scope>
    <source>
        <strain evidence="3">TK19036</strain>
    </source>
</reference>
<evidence type="ECO:0000256" key="1">
    <source>
        <dbReference type="SAM" id="MobiDB-lite"/>
    </source>
</evidence>
<dbReference type="InterPro" id="IPR036365">
    <property type="entry name" value="PGBD-like_sf"/>
</dbReference>
<dbReference type="SUPFAM" id="SSF47090">
    <property type="entry name" value="PGBD-like"/>
    <property type="match status" value="1"/>
</dbReference>
<sequence>MKRLALLVIIITLPIIAYYQYRKFRRFHPPSTYDYVVKDSIDVHYHDPEVLQHYYKNVYEIGAFARQVWHNQEVDVRYPDQDNPEAVRAASYYQQLWETTTYLEGRLVRSRELKEAGYANNDIKIMEAEGMSPRLFQVFRKKQLLGLSRGDEGPGVWELQALLRQQGQDIPLDGIFSKITEDALKEFQRAEGHYPSGQVDENSLRSLVEADKSPVNP</sequence>
<protein>
    <submittedName>
        <fullName evidence="3">Peptidoglycan-binding domain-containing protein</fullName>
    </submittedName>
</protein>